<feature type="transmembrane region" description="Helical" evidence="10">
    <location>
        <begin position="183"/>
        <end position="208"/>
    </location>
</feature>
<evidence type="ECO:0000256" key="5">
    <source>
        <dbReference type="ARBA" id="ARBA00022605"/>
    </source>
</evidence>
<evidence type="ECO:0000256" key="6">
    <source>
        <dbReference type="ARBA" id="ARBA00022692"/>
    </source>
</evidence>
<comment type="subcellular location">
    <subcellularLocation>
        <location evidence="1">Membrane</location>
        <topology evidence="1">Multi-pass membrane protein</topology>
    </subcellularLocation>
</comment>
<keyword evidence="9 10" id="KW-0472">Membrane</keyword>
<keyword evidence="8" id="KW-0764">Sulfate transport</keyword>
<feature type="transmembrane region" description="Helical" evidence="10">
    <location>
        <begin position="54"/>
        <end position="76"/>
    </location>
</feature>
<evidence type="ECO:0000256" key="7">
    <source>
        <dbReference type="ARBA" id="ARBA00022989"/>
    </source>
</evidence>
<dbReference type="InterPro" id="IPR050480">
    <property type="entry name" value="CysZ-like"/>
</dbReference>
<keyword evidence="3" id="KW-1003">Cell membrane</keyword>
<feature type="transmembrane region" description="Helical" evidence="10">
    <location>
        <begin position="139"/>
        <end position="162"/>
    </location>
</feature>
<keyword evidence="7 10" id="KW-1133">Transmembrane helix</keyword>
<dbReference type="GO" id="GO:0000103">
    <property type="term" value="P:sulfate assimilation"/>
    <property type="evidence" value="ECO:0007669"/>
    <property type="project" value="TreeGrafter"/>
</dbReference>
<evidence type="ECO:0008006" key="13">
    <source>
        <dbReference type="Google" id="ProtNLM"/>
    </source>
</evidence>
<keyword evidence="6 10" id="KW-0812">Transmembrane</keyword>
<keyword evidence="5" id="KW-0028">Amino-acid biosynthesis</keyword>
<dbReference type="PANTHER" id="PTHR37468">
    <property type="entry name" value="SULFATE TRANSPORTER CYSZ"/>
    <property type="match status" value="1"/>
</dbReference>
<evidence type="ECO:0000256" key="1">
    <source>
        <dbReference type="ARBA" id="ARBA00004141"/>
    </source>
</evidence>
<evidence type="ECO:0000256" key="4">
    <source>
        <dbReference type="ARBA" id="ARBA00022519"/>
    </source>
</evidence>
<dbReference type="GO" id="GO:0009675">
    <property type="term" value="F:high-affinity sulfate:proton symporter activity"/>
    <property type="evidence" value="ECO:0007669"/>
    <property type="project" value="TreeGrafter"/>
</dbReference>
<accession>A0A3A1U1M8</accession>
<dbReference type="Proteomes" id="UP000265742">
    <property type="component" value="Unassembled WGS sequence"/>
</dbReference>
<name>A0A3A1U1M8_9MICO</name>
<comment type="caution">
    <text evidence="11">The sequence shown here is derived from an EMBL/GenBank/DDBJ whole genome shotgun (WGS) entry which is preliminary data.</text>
</comment>
<dbReference type="GO" id="GO:0005886">
    <property type="term" value="C:plasma membrane"/>
    <property type="evidence" value="ECO:0007669"/>
    <property type="project" value="TreeGrafter"/>
</dbReference>
<dbReference type="InterPro" id="IPR059112">
    <property type="entry name" value="CysZ/EI24"/>
</dbReference>
<gene>
    <name evidence="11" type="ORF">D1781_09060</name>
</gene>
<dbReference type="Pfam" id="PF07264">
    <property type="entry name" value="EI24"/>
    <property type="match status" value="1"/>
</dbReference>
<evidence type="ECO:0000256" key="10">
    <source>
        <dbReference type="SAM" id="Phobius"/>
    </source>
</evidence>
<dbReference type="EMBL" id="QXTG01000002">
    <property type="protein sequence ID" value="RIX28845.1"/>
    <property type="molecule type" value="Genomic_DNA"/>
</dbReference>
<dbReference type="GO" id="GO:0019344">
    <property type="term" value="P:cysteine biosynthetic process"/>
    <property type="evidence" value="ECO:0007669"/>
    <property type="project" value="TreeGrafter"/>
</dbReference>
<evidence type="ECO:0000256" key="9">
    <source>
        <dbReference type="ARBA" id="ARBA00023136"/>
    </source>
</evidence>
<reference evidence="12" key="1">
    <citation type="submission" date="2018-09" db="EMBL/GenBank/DDBJ databases">
        <authorList>
            <person name="Kim I."/>
        </authorList>
    </citation>
    <scope>NUCLEOTIDE SEQUENCE [LARGE SCALE GENOMIC DNA]</scope>
    <source>
        <strain evidence="12">DD4a</strain>
    </source>
</reference>
<keyword evidence="4" id="KW-0997">Cell inner membrane</keyword>
<evidence type="ECO:0000313" key="12">
    <source>
        <dbReference type="Proteomes" id="UP000265742"/>
    </source>
</evidence>
<feature type="transmembrane region" description="Helical" evidence="10">
    <location>
        <begin position="114"/>
        <end position="133"/>
    </location>
</feature>
<keyword evidence="12" id="KW-1185">Reference proteome</keyword>
<protein>
    <recommendedName>
        <fullName evidence="13">EI24 domain-containing protein</fullName>
    </recommendedName>
</protein>
<sequence>MLLGALPALIVGAVWIGLLVALLSDLDALAAWLTGFADRWAPAARTAVRVAAGLALVVLALVVAALSFTAVVLTVGDPFYERISRRVEERLGDAPVDRDEPLLRGLLRAARDGVALLVASVVVGLLSFLLGLIPLVGPLVGGAFGAVVGGWFLAVELTGTPFDARGLRLRDRRRALRGVRARTLGFGIATWLLFLVPFGAVVAMPAAVAGATLLTRGALEPDRDPA</sequence>
<dbReference type="PANTHER" id="PTHR37468:SF1">
    <property type="entry name" value="SULFATE TRANSPORTER CYSZ"/>
    <property type="match status" value="1"/>
</dbReference>
<evidence type="ECO:0000256" key="2">
    <source>
        <dbReference type="ARBA" id="ARBA00022448"/>
    </source>
</evidence>
<evidence type="ECO:0000313" key="11">
    <source>
        <dbReference type="EMBL" id="RIX28845.1"/>
    </source>
</evidence>
<proteinExistence type="predicted"/>
<evidence type="ECO:0000256" key="8">
    <source>
        <dbReference type="ARBA" id="ARBA00023032"/>
    </source>
</evidence>
<keyword evidence="2" id="KW-0813">Transport</keyword>
<organism evidence="11 12">
    <name type="scientific">Amnibacterium setariae</name>
    <dbReference type="NCBI Taxonomy" id="2306585"/>
    <lineage>
        <taxon>Bacteria</taxon>
        <taxon>Bacillati</taxon>
        <taxon>Actinomycetota</taxon>
        <taxon>Actinomycetes</taxon>
        <taxon>Micrococcales</taxon>
        <taxon>Microbacteriaceae</taxon>
        <taxon>Amnibacterium</taxon>
    </lineage>
</organism>
<evidence type="ECO:0000256" key="3">
    <source>
        <dbReference type="ARBA" id="ARBA00022475"/>
    </source>
</evidence>
<dbReference type="AlphaFoldDB" id="A0A3A1U1M8"/>